<protein>
    <submittedName>
        <fullName evidence="1">Uncharacterized protein</fullName>
    </submittedName>
</protein>
<evidence type="ECO:0000313" key="1">
    <source>
        <dbReference type="EMBL" id="CAQ53851.1"/>
    </source>
</evidence>
<name>B2RGD5_UNCXX</name>
<dbReference type="EMBL" id="AM997281">
    <property type="protein sequence ID" value="CAQ53851.1"/>
    <property type="molecule type" value="Genomic_DNA"/>
</dbReference>
<accession>B2RGD5</accession>
<dbReference type="AlphaFoldDB" id="B2RGD5"/>
<sequence length="75" mass="8307">MAVGLKATITPRAITVVISENFKLVSIIFPSCYPHTKSELAHFCTKNRKNLPGFRAMHIFALPLCPKIGQNPTLI</sequence>
<organism evidence="1">
    <name type="scientific">bacterium AK-MB51</name>
    <dbReference type="NCBI Taxonomy" id="1136520"/>
    <lineage>
        <taxon>Bacteria</taxon>
    </lineage>
</organism>
<proteinExistence type="predicted"/>
<reference evidence="1" key="1">
    <citation type="submission" date="2008-05" db="EMBL/GenBank/DDBJ databases">
        <title>Diversity of oligotrophic riverine bacteria carrying gene cassette capturing genetic devices in their genome.</title>
        <authorList>
            <person name="Kumar A."/>
            <person name="Mukherjee S."/>
            <person name="Bhowal S."/>
            <person name="Chakraborty R."/>
        </authorList>
    </citation>
    <scope>NUCLEOTIDE SEQUENCE</scope>
    <source>
        <strain evidence="1">MB 51</strain>
    </source>
</reference>